<dbReference type="GO" id="GO:0006334">
    <property type="term" value="P:nucleosome assembly"/>
    <property type="evidence" value="ECO:0007669"/>
    <property type="project" value="InterPro"/>
</dbReference>
<dbReference type="EMBL" id="PSQE01000006">
    <property type="protein sequence ID" value="RHN53106.1"/>
    <property type="molecule type" value="Genomic_DNA"/>
</dbReference>
<dbReference type="InterPro" id="IPR002164">
    <property type="entry name" value="NAP_family"/>
</dbReference>
<dbReference type="Pfam" id="PF00956">
    <property type="entry name" value="NAP"/>
    <property type="match status" value="1"/>
</dbReference>
<dbReference type="SUPFAM" id="SSF143113">
    <property type="entry name" value="NAP-like"/>
    <property type="match status" value="1"/>
</dbReference>
<proteinExistence type="inferred from homology"/>
<dbReference type="Gramene" id="rna37870">
    <property type="protein sequence ID" value="RHN53106.1"/>
    <property type="gene ID" value="gene37870"/>
</dbReference>
<dbReference type="Proteomes" id="UP000265566">
    <property type="component" value="Chromosome 6"/>
</dbReference>
<reference evidence="7" key="3">
    <citation type="submission" date="2015-06" db="UniProtKB">
        <authorList>
            <consortium name="EnsemblPlants"/>
        </authorList>
    </citation>
    <scope>IDENTIFICATION</scope>
    <source>
        <strain evidence="7">cv. Jemalong A17</strain>
    </source>
</reference>
<evidence type="ECO:0000313" key="6">
    <source>
        <dbReference type="EMBL" id="RHN53106.1"/>
    </source>
</evidence>
<comment type="similarity">
    <text evidence="1 3">Belongs to the nucleosome assembly protein (NAP) family.</text>
</comment>
<reference evidence="4 8" key="1">
    <citation type="journal article" date="2011" name="Nature">
        <title>The Medicago genome provides insight into the evolution of rhizobial symbioses.</title>
        <authorList>
            <person name="Young N.D."/>
            <person name="Debelle F."/>
            <person name="Oldroyd G.E."/>
            <person name="Geurts R."/>
            <person name="Cannon S.B."/>
            <person name="Udvardi M.K."/>
            <person name="Benedito V.A."/>
            <person name="Mayer K.F."/>
            <person name="Gouzy J."/>
            <person name="Schoof H."/>
            <person name="Van de Peer Y."/>
            <person name="Proost S."/>
            <person name="Cook D.R."/>
            <person name="Meyers B.C."/>
            <person name="Spannagl M."/>
            <person name="Cheung F."/>
            <person name="De Mita S."/>
            <person name="Krishnakumar V."/>
            <person name="Gundlach H."/>
            <person name="Zhou S."/>
            <person name="Mudge J."/>
            <person name="Bharti A.K."/>
            <person name="Murray J.D."/>
            <person name="Naoumkina M.A."/>
            <person name="Rosen B."/>
            <person name="Silverstein K.A."/>
            <person name="Tang H."/>
            <person name="Rombauts S."/>
            <person name="Zhao P.X."/>
            <person name="Zhou P."/>
            <person name="Barbe V."/>
            <person name="Bardou P."/>
            <person name="Bechner M."/>
            <person name="Bellec A."/>
            <person name="Berger A."/>
            <person name="Berges H."/>
            <person name="Bidwell S."/>
            <person name="Bisseling T."/>
            <person name="Choisne N."/>
            <person name="Couloux A."/>
            <person name="Denny R."/>
            <person name="Deshpande S."/>
            <person name="Dai X."/>
            <person name="Doyle J.J."/>
            <person name="Dudez A.M."/>
            <person name="Farmer A.D."/>
            <person name="Fouteau S."/>
            <person name="Franken C."/>
            <person name="Gibelin C."/>
            <person name="Gish J."/>
            <person name="Goldstein S."/>
            <person name="Gonzalez A.J."/>
            <person name="Green P.J."/>
            <person name="Hallab A."/>
            <person name="Hartog M."/>
            <person name="Hua A."/>
            <person name="Humphray S.J."/>
            <person name="Jeong D.H."/>
            <person name="Jing Y."/>
            <person name="Jocker A."/>
            <person name="Kenton S.M."/>
            <person name="Kim D.J."/>
            <person name="Klee K."/>
            <person name="Lai H."/>
            <person name="Lang C."/>
            <person name="Lin S."/>
            <person name="Macmil S.L."/>
            <person name="Magdelenat G."/>
            <person name="Matthews L."/>
            <person name="McCorrison J."/>
            <person name="Monaghan E.L."/>
            <person name="Mun J.H."/>
            <person name="Najar F.Z."/>
            <person name="Nicholson C."/>
            <person name="Noirot C."/>
            <person name="O'Bleness M."/>
            <person name="Paule C.R."/>
            <person name="Poulain J."/>
            <person name="Prion F."/>
            <person name="Qin B."/>
            <person name="Qu C."/>
            <person name="Retzel E.F."/>
            <person name="Riddle C."/>
            <person name="Sallet E."/>
            <person name="Samain S."/>
            <person name="Samson N."/>
            <person name="Sanders I."/>
            <person name="Saurat O."/>
            <person name="Scarpelli C."/>
            <person name="Schiex T."/>
            <person name="Segurens B."/>
            <person name="Severin A.J."/>
            <person name="Sherrier D.J."/>
            <person name="Shi R."/>
            <person name="Sims S."/>
            <person name="Singer S.R."/>
            <person name="Sinharoy S."/>
            <person name="Sterck L."/>
            <person name="Viollet A."/>
            <person name="Wang B.B."/>
            <person name="Wang K."/>
            <person name="Wang M."/>
            <person name="Wang X."/>
            <person name="Warfsmann J."/>
            <person name="Weissenbach J."/>
            <person name="White D.D."/>
            <person name="White J.D."/>
            <person name="Wiley G.B."/>
            <person name="Wincker P."/>
            <person name="Xing Y."/>
            <person name="Yang L."/>
            <person name="Yao Z."/>
            <person name="Ying F."/>
            <person name="Zhai J."/>
            <person name="Zhou L."/>
            <person name="Zuber A."/>
            <person name="Denarie J."/>
            <person name="Dixon R.A."/>
            <person name="May G.D."/>
            <person name="Schwartz D.C."/>
            <person name="Rogers J."/>
            <person name="Quetier F."/>
            <person name="Town C.D."/>
            <person name="Roe B.A."/>
        </authorList>
    </citation>
    <scope>NUCLEOTIDE SEQUENCE [LARGE SCALE GENOMIC DNA]</scope>
    <source>
        <strain evidence="4">A17</strain>
        <strain evidence="7 8">cv. Jemalong A17</strain>
    </source>
</reference>
<evidence type="ECO:0000313" key="9">
    <source>
        <dbReference type="Proteomes" id="UP000265566"/>
    </source>
</evidence>
<keyword evidence="2" id="KW-0143">Chaperone</keyword>
<evidence type="ECO:0000256" key="3">
    <source>
        <dbReference type="RuleBase" id="RU003876"/>
    </source>
</evidence>
<evidence type="ECO:0000313" key="7">
    <source>
        <dbReference type="EnsemblPlants" id="KEH16300"/>
    </source>
</evidence>
<dbReference type="EMBL" id="KL402965">
    <property type="protein sequence ID" value="KEH16300.1"/>
    <property type="molecule type" value="Genomic_DNA"/>
</dbReference>
<dbReference type="Proteomes" id="UP000002051">
    <property type="component" value="Unassembled WGS sequence"/>
</dbReference>
<dbReference type="OMA" id="WLHAFTA"/>
<dbReference type="GO" id="GO:0005634">
    <property type="term" value="C:nucleus"/>
    <property type="evidence" value="ECO:0007669"/>
    <property type="project" value="InterPro"/>
</dbReference>
<dbReference type="GO" id="GO:0042393">
    <property type="term" value="F:histone binding"/>
    <property type="evidence" value="ECO:0007669"/>
    <property type="project" value="UniProtKB-ARBA"/>
</dbReference>
<dbReference type="InterPro" id="IPR037231">
    <property type="entry name" value="NAP-like_sf"/>
</dbReference>
<dbReference type="Gene3D" id="3.30.1120.90">
    <property type="entry name" value="Nucleosome assembly protein"/>
    <property type="match status" value="1"/>
</dbReference>
<dbReference type="AlphaFoldDB" id="A0A072TRX5"/>
<dbReference type="PaxDb" id="3880-AES77072"/>
<dbReference type="EnsemblPlants" id="KEH16300">
    <property type="protein sequence ID" value="KEH16300"/>
    <property type="gene ID" value="MTR_0240s0030"/>
</dbReference>
<reference evidence="9" key="4">
    <citation type="journal article" date="2018" name="Nat. Plants">
        <title>Whole-genome landscape of Medicago truncatula symbiotic genes.</title>
        <authorList>
            <person name="Pecrix Y."/>
            <person name="Staton S.E."/>
            <person name="Sallet E."/>
            <person name="Lelandais-Briere C."/>
            <person name="Moreau S."/>
            <person name="Carrere S."/>
            <person name="Blein T."/>
            <person name="Jardinaud M.F."/>
            <person name="Latrasse D."/>
            <person name="Zouine M."/>
            <person name="Zahm M."/>
            <person name="Kreplak J."/>
            <person name="Mayjonade B."/>
            <person name="Satge C."/>
            <person name="Perez M."/>
            <person name="Cauet S."/>
            <person name="Marande W."/>
            <person name="Chantry-Darmon C."/>
            <person name="Lopez-Roques C."/>
            <person name="Bouchez O."/>
            <person name="Berard A."/>
            <person name="Debelle F."/>
            <person name="Munos S."/>
            <person name="Bendahmane A."/>
            <person name="Berges H."/>
            <person name="Niebel A."/>
            <person name="Buitink J."/>
            <person name="Frugier F."/>
            <person name="Benhamed M."/>
            <person name="Crespi M."/>
            <person name="Gouzy J."/>
            <person name="Gamas P."/>
        </authorList>
    </citation>
    <scope>NUCLEOTIDE SEQUENCE [LARGE SCALE GENOMIC DNA]</scope>
    <source>
        <strain evidence="9">cv. Jemalong A17</strain>
    </source>
</reference>
<evidence type="ECO:0000313" key="4">
    <source>
        <dbReference type="EMBL" id="KEH16300.1"/>
    </source>
</evidence>
<name>A0A072TRX5_MEDTR</name>
<dbReference type="PANTHER" id="PTHR11875">
    <property type="entry name" value="TESTIS-SPECIFIC Y-ENCODED PROTEIN"/>
    <property type="match status" value="1"/>
</dbReference>
<keyword evidence="8" id="KW-1185">Reference proteome</keyword>
<sequence length="86" mass="9950">MVLKVLTDKRGKVLKTVPKFWLHAFTAHPIIVNLLNNKDHEIFDEYLSSIEVEDNQDVSTAYSITFNFNDNAYFDNQSIAKSIIFI</sequence>
<dbReference type="GO" id="GO:0000724">
    <property type="term" value="P:double-strand break repair via homologous recombination"/>
    <property type="evidence" value="ECO:0007669"/>
    <property type="project" value="UniProtKB-ARBA"/>
</dbReference>
<evidence type="ECO:0000256" key="1">
    <source>
        <dbReference type="ARBA" id="ARBA00009947"/>
    </source>
</evidence>
<dbReference type="eggNOG" id="KOG1508">
    <property type="taxonomic scope" value="Eukaryota"/>
</dbReference>
<evidence type="ECO:0000313" key="5">
    <source>
        <dbReference type="EMBL" id="RHN53092.1"/>
    </source>
</evidence>
<accession>A0A072TRX5</accession>
<protein>
    <submittedName>
        <fullName evidence="4">Nucleosome/chromatin assembly factor group protein</fullName>
    </submittedName>
    <submittedName>
        <fullName evidence="5">Putative nucleosome assembly protein (NAP)</fullName>
    </submittedName>
</protein>
<gene>
    <name evidence="4" type="ORF">MTR_0240s0030</name>
    <name evidence="5" type="ORF">MtrunA17_Chr6g0487691</name>
    <name evidence="6" type="ORF">MtrunA17_Chr6g0487861</name>
</gene>
<dbReference type="HOGENOM" id="CLU_2501409_0_0_1"/>
<dbReference type="Gramene" id="rna37853">
    <property type="protein sequence ID" value="RHN53092.1"/>
    <property type="gene ID" value="gene37853"/>
</dbReference>
<evidence type="ECO:0000313" key="8">
    <source>
        <dbReference type="Proteomes" id="UP000002051"/>
    </source>
</evidence>
<evidence type="ECO:0000256" key="2">
    <source>
        <dbReference type="ARBA" id="ARBA00023186"/>
    </source>
</evidence>
<dbReference type="EMBL" id="PSQE01000006">
    <property type="protein sequence ID" value="RHN53092.1"/>
    <property type="molecule type" value="Genomic_DNA"/>
</dbReference>
<reference evidence="5" key="5">
    <citation type="journal article" date="2018" name="Nat. Plants">
        <title>Whole-genome landscape of Medicago truncatula symbiotic genes.</title>
        <authorList>
            <person name="Pecrix Y."/>
            <person name="Gamas P."/>
            <person name="Carrere S."/>
        </authorList>
    </citation>
    <scope>NUCLEOTIDE SEQUENCE</scope>
    <source>
        <tissue evidence="5">Leaves</tissue>
    </source>
</reference>
<reference evidence="4 8" key="2">
    <citation type="journal article" date="2014" name="BMC Genomics">
        <title>An improved genome release (version Mt4.0) for the model legume Medicago truncatula.</title>
        <authorList>
            <person name="Tang H."/>
            <person name="Krishnakumar V."/>
            <person name="Bidwell S."/>
            <person name="Rosen B."/>
            <person name="Chan A."/>
            <person name="Zhou S."/>
            <person name="Gentzbittel L."/>
            <person name="Childs K.L."/>
            <person name="Yandell M."/>
            <person name="Gundlach H."/>
            <person name="Mayer K.F."/>
            <person name="Schwartz D.C."/>
            <person name="Town C.D."/>
        </authorList>
    </citation>
    <scope>GENOME REANNOTATION</scope>
    <source>
        <strain evidence="4">A17</strain>
        <strain evidence="7 8">cv. Jemalong A17</strain>
    </source>
</reference>
<dbReference type="STRING" id="3880.A0A072TRX5"/>
<organism evidence="4 8">
    <name type="scientific">Medicago truncatula</name>
    <name type="common">Barrel medic</name>
    <name type="synonym">Medicago tribuloides</name>
    <dbReference type="NCBI Taxonomy" id="3880"/>
    <lineage>
        <taxon>Eukaryota</taxon>
        <taxon>Viridiplantae</taxon>
        <taxon>Streptophyta</taxon>
        <taxon>Embryophyta</taxon>
        <taxon>Tracheophyta</taxon>
        <taxon>Spermatophyta</taxon>
        <taxon>Magnoliopsida</taxon>
        <taxon>eudicotyledons</taxon>
        <taxon>Gunneridae</taxon>
        <taxon>Pentapetalae</taxon>
        <taxon>rosids</taxon>
        <taxon>fabids</taxon>
        <taxon>Fabales</taxon>
        <taxon>Fabaceae</taxon>
        <taxon>Papilionoideae</taxon>
        <taxon>50 kb inversion clade</taxon>
        <taxon>NPAAA clade</taxon>
        <taxon>Hologalegina</taxon>
        <taxon>IRL clade</taxon>
        <taxon>Trifolieae</taxon>
        <taxon>Medicago</taxon>
    </lineage>
</organism>